<protein>
    <recommendedName>
        <fullName evidence="2">histidine kinase</fullName>
        <ecNumber evidence="2">2.7.13.3</ecNumber>
    </recommendedName>
</protein>
<dbReference type="Proteomes" id="UP001310386">
    <property type="component" value="Unassembled WGS sequence"/>
</dbReference>
<proteinExistence type="predicted"/>
<keyword evidence="3" id="KW-0418">Kinase</keyword>
<dbReference type="Pfam" id="PF00990">
    <property type="entry name" value="GGDEF"/>
    <property type="match status" value="1"/>
</dbReference>
<dbReference type="NCBIfam" id="TIGR00254">
    <property type="entry name" value="GGDEF"/>
    <property type="match status" value="1"/>
</dbReference>
<organism evidence="7 8">
    <name type="scientific">Ferviditalea candida</name>
    <dbReference type="NCBI Taxonomy" id="3108399"/>
    <lineage>
        <taxon>Bacteria</taxon>
        <taxon>Bacillati</taxon>
        <taxon>Bacillota</taxon>
        <taxon>Bacilli</taxon>
        <taxon>Bacillales</taxon>
        <taxon>Paenibacillaceae</taxon>
        <taxon>Ferviditalea</taxon>
    </lineage>
</organism>
<evidence type="ECO:0000256" key="2">
    <source>
        <dbReference type="ARBA" id="ARBA00012438"/>
    </source>
</evidence>
<evidence type="ECO:0000259" key="6">
    <source>
        <dbReference type="PROSITE" id="PS50887"/>
    </source>
</evidence>
<sequence length="271" mass="31518">MTDEIAKSLKLALFITLTYSLIRLLYLELSGYTLLATLSDLLSSLLVVVVVRYIRLSEKEKKSLREKNNELLKSDILTGLLNYYEFRKSFYDLNMADKRICLVIVDCYNMKELNVRRGHEQVDVSLKTIADELRYHFKDAEIARYGGGEFALAFEYERDSHVAERLEQILCNEIPQLTSVDLLYAYSFANGQSAQQIINDVEERLFLKKREIWLKREEHIFRADKLKVIGELAAGMAHEIRNPLTTVKGFLQMAEKNQFNGIEKYYGLMMD</sequence>
<keyword evidence="5" id="KW-1133">Transmembrane helix</keyword>
<gene>
    <name evidence="7" type="ORF">VF724_09130</name>
</gene>
<feature type="domain" description="GGDEF" evidence="6">
    <location>
        <begin position="98"/>
        <end position="223"/>
    </location>
</feature>
<dbReference type="RefSeq" id="WP_371753944.1">
    <property type="nucleotide sequence ID" value="NZ_JAYJLD010000010.1"/>
</dbReference>
<dbReference type="InterPro" id="IPR036097">
    <property type="entry name" value="HisK_dim/P_sf"/>
</dbReference>
<name>A0ABU5ZKJ3_9BACL</name>
<evidence type="ECO:0000313" key="7">
    <source>
        <dbReference type="EMBL" id="MEB3101826.1"/>
    </source>
</evidence>
<feature type="transmembrane region" description="Helical" evidence="5">
    <location>
        <begin position="9"/>
        <end position="26"/>
    </location>
</feature>
<keyword evidence="7" id="KW-0808">Transferase</keyword>
<comment type="caution">
    <text evidence="7">The sequence shown here is derived from an EMBL/GenBank/DDBJ whole genome shotgun (WGS) entry which is preliminary data.</text>
</comment>
<dbReference type="EMBL" id="JAYJLD010000010">
    <property type="protein sequence ID" value="MEB3101826.1"/>
    <property type="molecule type" value="Genomic_DNA"/>
</dbReference>
<dbReference type="EC" id="2.7.13.3" evidence="2"/>
<dbReference type="InterPro" id="IPR000160">
    <property type="entry name" value="GGDEF_dom"/>
</dbReference>
<dbReference type="Gene3D" id="1.10.287.130">
    <property type="match status" value="1"/>
</dbReference>
<dbReference type="InterPro" id="IPR043128">
    <property type="entry name" value="Rev_trsase/Diguanyl_cyclase"/>
</dbReference>
<dbReference type="SUPFAM" id="SSF47384">
    <property type="entry name" value="Homodimeric domain of signal transducing histidine kinase"/>
    <property type="match status" value="1"/>
</dbReference>
<comment type="catalytic activity">
    <reaction evidence="1">
        <text>ATP + protein L-histidine = ADP + protein N-phospho-L-histidine.</text>
        <dbReference type="EC" id="2.7.13.3"/>
    </reaction>
</comment>
<evidence type="ECO:0000256" key="1">
    <source>
        <dbReference type="ARBA" id="ARBA00000085"/>
    </source>
</evidence>
<evidence type="ECO:0000256" key="3">
    <source>
        <dbReference type="ARBA" id="ARBA00022777"/>
    </source>
</evidence>
<keyword evidence="7" id="KW-0548">Nucleotidyltransferase</keyword>
<dbReference type="SUPFAM" id="SSF55073">
    <property type="entry name" value="Nucleotide cyclase"/>
    <property type="match status" value="1"/>
</dbReference>
<keyword evidence="4" id="KW-0902">Two-component regulatory system</keyword>
<dbReference type="PROSITE" id="PS50887">
    <property type="entry name" value="GGDEF"/>
    <property type="match status" value="1"/>
</dbReference>
<dbReference type="Pfam" id="PF00512">
    <property type="entry name" value="HisKA"/>
    <property type="match status" value="1"/>
</dbReference>
<reference evidence="7" key="1">
    <citation type="submission" date="2023-12" db="EMBL/GenBank/DDBJ databases">
        <title>Fervidustalea candida gen. nov., sp. nov., a novel member of the family Paenibacillaceae isolated from a geothermal area.</title>
        <authorList>
            <person name="Li W.-J."/>
            <person name="Jiao J.-Y."/>
            <person name="Chen Y."/>
        </authorList>
    </citation>
    <scope>NUCLEOTIDE SEQUENCE</scope>
    <source>
        <strain evidence="7">SYSU GA230002</strain>
    </source>
</reference>
<evidence type="ECO:0000313" key="8">
    <source>
        <dbReference type="Proteomes" id="UP001310386"/>
    </source>
</evidence>
<evidence type="ECO:0000256" key="4">
    <source>
        <dbReference type="ARBA" id="ARBA00023012"/>
    </source>
</evidence>
<evidence type="ECO:0000256" key="5">
    <source>
        <dbReference type="SAM" id="Phobius"/>
    </source>
</evidence>
<dbReference type="Gene3D" id="3.30.70.270">
    <property type="match status" value="1"/>
</dbReference>
<feature type="transmembrane region" description="Helical" evidence="5">
    <location>
        <begin position="32"/>
        <end position="54"/>
    </location>
</feature>
<dbReference type="SMART" id="SM00267">
    <property type="entry name" value="GGDEF"/>
    <property type="match status" value="1"/>
</dbReference>
<keyword evidence="8" id="KW-1185">Reference proteome</keyword>
<accession>A0ABU5ZKJ3</accession>
<dbReference type="CDD" id="cd00082">
    <property type="entry name" value="HisKA"/>
    <property type="match status" value="1"/>
</dbReference>
<dbReference type="InterPro" id="IPR029787">
    <property type="entry name" value="Nucleotide_cyclase"/>
</dbReference>
<dbReference type="InterPro" id="IPR003661">
    <property type="entry name" value="HisK_dim/P_dom"/>
</dbReference>
<dbReference type="GO" id="GO:0052621">
    <property type="term" value="F:diguanylate cyclase activity"/>
    <property type="evidence" value="ECO:0007669"/>
    <property type="project" value="UniProtKB-EC"/>
</dbReference>
<keyword evidence="5" id="KW-0812">Transmembrane</keyword>
<keyword evidence="5" id="KW-0472">Membrane</keyword>